<gene>
    <name evidence="1" type="ORF">U4I38_22005</name>
</gene>
<proteinExistence type="predicted"/>
<evidence type="ECO:0000313" key="1">
    <source>
        <dbReference type="EMBL" id="MDZ5767147.1"/>
    </source>
</evidence>
<accession>A0AAJ2TU99</accession>
<organism evidence="1 2">
    <name type="scientific">Stenotrophomonas maltophilia</name>
    <name type="common">Pseudomonas maltophilia</name>
    <name type="synonym">Xanthomonas maltophilia</name>
    <dbReference type="NCBI Taxonomy" id="40324"/>
    <lineage>
        <taxon>Bacteria</taxon>
        <taxon>Pseudomonadati</taxon>
        <taxon>Pseudomonadota</taxon>
        <taxon>Gammaproteobacteria</taxon>
        <taxon>Lysobacterales</taxon>
        <taxon>Lysobacteraceae</taxon>
        <taxon>Stenotrophomonas</taxon>
        <taxon>Stenotrophomonas maltophilia group</taxon>
    </lineage>
</organism>
<name>A0AAJ2TU99_STEMA</name>
<dbReference type="EMBL" id="JAXRVB010000057">
    <property type="protein sequence ID" value="MDZ5767147.1"/>
    <property type="molecule type" value="Genomic_DNA"/>
</dbReference>
<dbReference type="AlphaFoldDB" id="A0AAJ2TU99"/>
<dbReference type="RefSeq" id="WP_143567649.1">
    <property type="nucleotide sequence ID" value="NZ_JAXRVB010000057.1"/>
</dbReference>
<sequence>MDMELSNVSIVTKVYSWRGVHVAYRANSSWIPCAEGNRHFQALRERIANKICEEVEPHITCATKVYSSDGRVTGYDWDGGFIPHESQNHLFQLLRAAIESGVCRVNEPLVVDARISKIDSLIFCVVLERGWQHLAGRLETLIEHRASPESDPVALQVRLHNLPAEAGDVFPLVCEAVGAELPEHPIPLRVLKAAMIEIEISAKQLLKIFRGELARIEERVAPFVSDQLEQHLARSGRSKARGPSIDWLIHMAPYYLTYVIADAANVALQAFALEYGGNVPGHVTEDALLRSNLTFARLDDGQIRIQGFASQNDASFQVQGRWEGRAALSTVSGEHGRRVVDLGFVSSRARQLFQSGFAAEALVVVNAAFEVVVERYLVLAVASDIGAVEEVKIQGHRQHLRLLHKVVSAETEPNLRGAEFKEFVSVMIEVNAMRNDYLHQLVPPSRDPWKLAKLDRIVGRVLPFLTDPFRTMSTLGCLLQHGVPQQETTSLLLAELK</sequence>
<reference evidence="1" key="1">
    <citation type="submission" date="2023-12" db="EMBL/GenBank/DDBJ databases">
        <title>'Antibacterial potential of Stenotrophomonas maltophilia cystic fibrosis isolates' (manuscript under preparation).</title>
        <authorList>
            <person name="Crisan C.V."/>
            <person name="Pettis M."/>
            <person name="Goldberg J.B."/>
        </authorList>
    </citation>
    <scope>NUCLEOTIDE SEQUENCE</scope>
    <source>
        <strain evidence="1">CCV129</strain>
    </source>
</reference>
<evidence type="ECO:0000313" key="2">
    <source>
        <dbReference type="Proteomes" id="UP001288387"/>
    </source>
</evidence>
<protein>
    <submittedName>
        <fullName evidence="1">Uncharacterized protein</fullName>
    </submittedName>
</protein>
<dbReference type="Proteomes" id="UP001288387">
    <property type="component" value="Unassembled WGS sequence"/>
</dbReference>
<comment type="caution">
    <text evidence="1">The sequence shown here is derived from an EMBL/GenBank/DDBJ whole genome shotgun (WGS) entry which is preliminary data.</text>
</comment>